<evidence type="ECO:0000256" key="3">
    <source>
        <dbReference type="ARBA" id="ARBA00022679"/>
    </source>
</evidence>
<evidence type="ECO:0000256" key="6">
    <source>
        <dbReference type="SAM" id="MobiDB-lite"/>
    </source>
</evidence>
<dbReference type="PROSITE" id="PS50237">
    <property type="entry name" value="HECT"/>
    <property type="match status" value="1"/>
</dbReference>
<feature type="domain" description="HECT" evidence="7">
    <location>
        <begin position="481"/>
        <end position="552"/>
    </location>
</feature>
<dbReference type="InterPro" id="IPR035983">
    <property type="entry name" value="Hect_E3_ubiquitin_ligase"/>
</dbReference>
<dbReference type="PANTHER" id="PTHR45700">
    <property type="entry name" value="UBIQUITIN-PROTEIN LIGASE E3C"/>
    <property type="match status" value="1"/>
</dbReference>
<sequence>MFFSGDPSTRKRVDLGGRSTKERDARKLLEQTRMERNRRLLQKQQNAAALKIQKLFRGRRSVATERSKVRREFCETYGDNCQNVDRHCFEPGSSFLRQFLFFFKAKNSGDFLILVETCRLLKMFAHSNGISSIPFVDTFVDIASVATFLLEKLPPVKSSERESKQSSSEEDDMLIDDIPELVLNKTLEQQITSNAIDSRFLLQLTNVLFHQVSLGTQPYDEDKEAQAIGTASSFLYAAFNTLPLERIMTVLAYRTELVVVLWNYMKRCHENQKWSSMPNLLAYLPGDAPGWLLPLVVFCPVYKHMLMIVDNEEFYEREKPLSLQDIRLLIIILKQALWQLLWVNPLTQPSTGKSVSNNLSKKNPVGLIQNRVGVVVAELLSQLQDWNNRQQFTSSSDFQADTVNEYFISQAIAEGTRANYILMHAPFLIPFTSRVKIFTTQLATARESHDHGSQAIFARNRFRIRRDHILEDAYNQMSALSEDDLRGSIRVTFVNELGVEEAGIDGGGIFKDFMEKITRAAFDVQYGLFKETVDHMLYPNPGSGMVHDQHLQRHQPISFRLVAARVSLRMAPDACAAAPRAPHGYQHGHDTCRTPPLLPYVRLHDCNSCKVPQQLTHGWPHASITCAATLRSWSIHLVLLHVRLRVLLPCTAIPRASGDTQLVRWLIPHSEPMQRATSSFSVHSSDFGPSSNFSDPRLTLTIFLLPF</sequence>
<gene>
    <name evidence="8" type="ORF">F2Q70_00023259</name>
</gene>
<evidence type="ECO:0000256" key="4">
    <source>
        <dbReference type="ARBA" id="ARBA00022786"/>
    </source>
</evidence>
<keyword evidence="3" id="KW-0808">Transferase</keyword>
<feature type="region of interest" description="Disordered" evidence="6">
    <location>
        <begin position="1"/>
        <end position="20"/>
    </location>
</feature>
<evidence type="ECO:0000256" key="5">
    <source>
        <dbReference type="PROSITE-ProRule" id="PRU00104"/>
    </source>
</evidence>
<dbReference type="SUPFAM" id="SSF56204">
    <property type="entry name" value="Hect, E3 ligase catalytic domain"/>
    <property type="match status" value="1"/>
</dbReference>
<dbReference type="EMBL" id="QGKY02001925">
    <property type="protein sequence ID" value="KAF2549589.1"/>
    <property type="molecule type" value="Genomic_DNA"/>
</dbReference>
<dbReference type="GO" id="GO:0061630">
    <property type="term" value="F:ubiquitin protein ligase activity"/>
    <property type="evidence" value="ECO:0007669"/>
    <property type="project" value="UniProtKB-EC"/>
</dbReference>
<evidence type="ECO:0000256" key="2">
    <source>
        <dbReference type="ARBA" id="ARBA00012485"/>
    </source>
</evidence>
<dbReference type="InterPro" id="IPR000569">
    <property type="entry name" value="HECT_dom"/>
</dbReference>
<keyword evidence="4 5" id="KW-0833">Ubl conjugation pathway</keyword>
<dbReference type="PANTHER" id="PTHR45700:SF6">
    <property type="entry name" value="E3 UBIQUITIN-PROTEIN LIGASE UPL6"/>
    <property type="match status" value="1"/>
</dbReference>
<comment type="catalytic activity">
    <reaction evidence="1">
        <text>S-ubiquitinyl-[E2 ubiquitin-conjugating enzyme]-L-cysteine + [acceptor protein]-L-lysine = [E2 ubiquitin-conjugating enzyme]-L-cysteine + N(6)-ubiquitinyl-[acceptor protein]-L-lysine.</text>
        <dbReference type="EC" id="2.3.2.26"/>
    </reaction>
</comment>
<reference evidence="8" key="1">
    <citation type="submission" date="2019-12" db="EMBL/GenBank/DDBJ databases">
        <title>Genome sequencing and annotation of Brassica cretica.</title>
        <authorList>
            <person name="Studholme D.J."/>
            <person name="Sarris P.F."/>
        </authorList>
    </citation>
    <scope>NUCLEOTIDE SEQUENCE</scope>
    <source>
        <strain evidence="8">PFS-102/07</strain>
        <tissue evidence="8">Leaf</tissue>
    </source>
</reference>
<feature type="compositionally biased region" description="Basic and acidic residues" evidence="6">
    <location>
        <begin position="8"/>
        <end position="20"/>
    </location>
</feature>
<evidence type="ECO:0000259" key="7">
    <source>
        <dbReference type="PROSITE" id="PS50237"/>
    </source>
</evidence>
<dbReference type="PROSITE" id="PS50096">
    <property type="entry name" value="IQ"/>
    <property type="match status" value="1"/>
</dbReference>
<dbReference type="Gene3D" id="3.90.1750.10">
    <property type="entry name" value="Hect, E3 ligase catalytic domains"/>
    <property type="match status" value="1"/>
</dbReference>
<evidence type="ECO:0000313" key="8">
    <source>
        <dbReference type="EMBL" id="KAF2549589.1"/>
    </source>
</evidence>
<dbReference type="GO" id="GO:0006511">
    <property type="term" value="P:ubiquitin-dependent protein catabolic process"/>
    <property type="evidence" value="ECO:0007669"/>
    <property type="project" value="TreeGrafter"/>
</dbReference>
<organism evidence="8">
    <name type="scientific">Brassica cretica</name>
    <name type="common">Mustard</name>
    <dbReference type="NCBI Taxonomy" id="69181"/>
    <lineage>
        <taxon>Eukaryota</taxon>
        <taxon>Viridiplantae</taxon>
        <taxon>Streptophyta</taxon>
        <taxon>Embryophyta</taxon>
        <taxon>Tracheophyta</taxon>
        <taxon>Spermatophyta</taxon>
        <taxon>Magnoliopsida</taxon>
        <taxon>eudicotyledons</taxon>
        <taxon>Gunneridae</taxon>
        <taxon>Pentapetalae</taxon>
        <taxon>rosids</taxon>
        <taxon>malvids</taxon>
        <taxon>Brassicales</taxon>
        <taxon>Brassicaceae</taxon>
        <taxon>Brassiceae</taxon>
        <taxon>Brassica</taxon>
    </lineage>
</organism>
<proteinExistence type="predicted"/>
<name>A0A8S9GVN1_BRACR</name>
<dbReference type="EC" id="2.3.2.26" evidence="2"/>
<dbReference type="GO" id="GO:0000209">
    <property type="term" value="P:protein polyubiquitination"/>
    <property type="evidence" value="ECO:0007669"/>
    <property type="project" value="InterPro"/>
</dbReference>
<protein>
    <recommendedName>
        <fullName evidence="2">HECT-type E3 ubiquitin transferase</fullName>
        <ecNumber evidence="2">2.3.2.26</ecNumber>
    </recommendedName>
</protein>
<dbReference type="InterPro" id="IPR044611">
    <property type="entry name" value="E3A/B/C-like"/>
</dbReference>
<accession>A0A8S9GVN1</accession>
<comment type="caution">
    <text evidence="8">The sequence shown here is derived from an EMBL/GenBank/DDBJ whole genome shotgun (WGS) entry which is preliminary data.</text>
</comment>
<dbReference type="AlphaFoldDB" id="A0A8S9GVN1"/>
<evidence type="ECO:0000256" key="1">
    <source>
        <dbReference type="ARBA" id="ARBA00000885"/>
    </source>
</evidence>
<comment type="caution">
    <text evidence="5">Lacks conserved residue(s) required for the propagation of feature annotation.</text>
</comment>